<evidence type="ECO:0000256" key="3">
    <source>
        <dbReference type="ARBA" id="ARBA00022692"/>
    </source>
</evidence>
<dbReference type="Pfam" id="PF05602">
    <property type="entry name" value="CLPTM1"/>
    <property type="match status" value="2"/>
</dbReference>
<comment type="caution">
    <text evidence="8">The sequence shown here is derived from an EMBL/GenBank/DDBJ whole genome shotgun (WGS) entry which is preliminary data.</text>
</comment>
<organism evidence="8 9">
    <name type="scientific">Smittium megazygosporum</name>
    <dbReference type="NCBI Taxonomy" id="133381"/>
    <lineage>
        <taxon>Eukaryota</taxon>
        <taxon>Fungi</taxon>
        <taxon>Fungi incertae sedis</taxon>
        <taxon>Zoopagomycota</taxon>
        <taxon>Kickxellomycotina</taxon>
        <taxon>Harpellomycetes</taxon>
        <taxon>Harpellales</taxon>
        <taxon>Legeriomycetaceae</taxon>
        <taxon>Smittium</taxon>
    </lineage>
</organism>
<dbReference type="GO" id="GO:0012505">
    <property type="term" value="C:endomembrane system"/>
    <property type="evidence" value="ECO:0007669"/>
    <property type="project" value="TreeGrafter"/>
</dbReference>
<evidence type="ECO:0000256" key="4">
    <source>
        <dbReference type="ARBA" id="ARBA00022989"/>
    </source>
</evidence>
<comment type="subcellular location">
    <subcellularLocation>
        <location evidence="1">Membrane</location>
        <topology evidence="1">Multi-pass membrane protein</topology>
    </subcellularLocation>
</comment>
<dbReference type="STRING" id="133381.A0A2T9Z9C4"/>
<dbReference type="Proteomes" id="UP000245609">
    <property type="component" value="Unassembled WGS sequence"/>
</dbReference>
<keyword evidence="9" id="KW-1185">Reference proteome</keyword>
<gene>
    <name evidence="8" type="ORF">BB560_004394</name>
</gene>
<evidence type="ECO:0000313" key="8">
    <source>
        <dbReference type="EMBL" id="PVV01198.1"/>
    </source>
</evidence>
<keyword evidence="5 7" id="KW-0472">Membrane</keyword>
<keyword evidence="4 7" id="KW-1133">Transmembrane helix</keyword>
<evidence type="ECO:0000313" key="9">
    <source>
        <dbReference type="Proteomes" id="UP000245609"/>
    </source>
</evidence>
<keyword evidence="3 7" id="KW-0812">Transmembrane</keyword>
<dbReference type="GO" id="GO:0016020">
    <property type="term" value="C:membrane"/>
    <property type="evidence" value="ECO:0007669"/>
    <property type="project" value="UniProtKB-SubCell"/>
</dbReference>
<feature type="transmembrane region" description="Helical" evidence="7">
    <location>
        <begin position="461"/>
        <end position="479"/>
    </location>
</feature>
<feature type="transmembrane region" description="Helical" evidence="7">
    <location>
        <begin position="350"/>
        <end position="369"/>
    </location>
</feature>
<comment type="similarity">
    <text evidence="2">Belongs to the CLPTM1 family.</text>
</comment>
<name>A0A2T9Z9C4_9FUNG</name>
<dbReference type="PANTHER" id="PTHR21347">
    <property type="entry name" value="CLEFT LIP AND PALATE ASSOCIATED TRANSMEMBRANE PROTEIN-RELATED"/>
    <property type="match status" value="1"/>
</dbReference>
<feature type="transmembrane region" description="Helical" evidence="7">
    <location>
        <begin position="12"/>
        <end position="32"/>
    </location>
</feature>
<evidence type="ECO:0000256" key="2">
    <source>
        <dbReference type="ARBA" id="ARBA00009310"/>
    </source>
</evidence>
<evidence type="ECO:0008006" key="10">
    <source>
        <dbReference type="Google" id="ProtNLM"/>
    </source>
</evidence>
<feature type="transmembrane region" description="Helical" evidence="7">
    <location>
        <begin position="587"/>
        <end position="608"/>
    </location>
</feature>
<evidence type="ECO:0000256" key="5">
    <source>
        <dbReference type="ARBA" id="ARBA00023136"/>
    </source>
</evidence>
<feature type="compositionally biased region" description="Basic and acidic residues" evidence="6">
    <location>
        <begin position="526"/>
        <end position="541"/>
    </location>
</feature>
<dbReference type="PANTHER" id="PTHR21347:SF0">
    <property type="entry name" value="LIPID SCRAMBLASE CLPTM1L"/>
    <property type="match status" value="1"/>
</dbReference>
<evidence type="ECO:0000256" key="7">
    <source>
        <dbReference type="SAM" id="Phobius"/>
    </source>
</evidence>
<feature type="region of interest" description="Disordered" evidence="6">
    <location>
        <begin position="382"/>
        <end position="423"/>
    </location>
</feature>
<protein>
    <recommendedName>
        <fullName evidence="10">Cleft lip and palate transmembrane 1</fullName>
    </recommendedName>
</protein>
<dbReference type="InterPro" id="IPR008429">
    <property type="entry name" value="CLPTM1"/>
</dbReference>
<reference evidence="8 9" key="1">
    <citation type="journal article" date="2018" name="MBio">
        <title>Comparative Genomics Reveals the Core Gene Toolbox for the Fungus-Insect Symbiosis.</title>
        <authorList>
            <person name="Wang Y."/>
            <person name="Stata M."/>
            <person name="Wang W."/>
            <person name="Stajich J.E."/>
            <person name="White M.M."/>
            <person name="Moncalvo J.M."/>
        </authorList>
    </citation>
    <scope>NUCLEOTIDE SEQUENCE [LARGE SCALE GENOMIC DNA]</scope>
    <source>
        <strain evidence="8 9">SC-DP-2</strain>
    </source>
</reference>
<evidence type="ECO:0000256" key="1">
    <source>
        <dbReference type="ARBA" id="ARBA00004141"/>
    </source>
</evidence>
<dbReference type="OrthoDB" id="378564at2759"/>
<sequence length="687" mass="78539">MGIVSKLSSAVIFGYCGWIIIRLSILLFNLYYPSFSVKSLFYAEEGLHKHHIAWDPSIQYYVSLYVSENSHLDSSFFDSADLAYRSPLLVVKSRSGVYFAPSKDHRDRHSPQKGFISEKVTLSLPEKFWALNKTIYAHTFIHNKNSLVYSESLSTYIVNFEDPFLLGTSSQLISWKPRIIDNKLSLLDKSESINLVNKQLLYKDLLEPHAKTRLVIDTVFDDFSFNEYRFPADIAPYIRLIHKKAPSKDSVPDYLPIVLENQLGIRSEHFIPLTNYSISSNGTIYRLESETLSSFPLEFIFSVSKLGWVRLALFLNKSFSSMQSGNSLYSTSSQEIDNLKEMIYESDYKLVFLTIIASIFHILFEFLAYKEDISFFSKSKGQNISKDTKKSSNDNQRELSSHQNSLSAKKEKAPPKDSGLVGGTQIAETNSQYEFVSRSGLIMKAFSSTIGMLYLFDHKESTSILIIIGSLFGAILDIWKVSRVFDFSRFKISNLSNLFSSGANLLKSSSNITVNNQNSVNFKSESAPKRELKSNDDKNNTEDNTLSENTVRDQVDKQTMWVLLNFGAPILLAYGGYSLAYEKHSSYFSFAIHMALTTVYVLEFVQMLPQILINYKLKSVESIPITAFMYRFFTTFIDDLFAMVIPMPTLTRLGTFRDDIVFFVLCYQWWVYPSKKKEKEPDSKSSK</sequence>
<dbReference type="AlphaFoldDB" id="A0A2T9Z9C4"/>
<proteinExistence type="inferred from homology"/>
<feature type="compositionally biased region" description="Basic and acidic residues" evidence="6">
    <location>
        <begin position="386"/>
        <end position="400"/>
    </location>
</feature>
<feature type="transmembrane region" description="Helical" evidence="7">
    <location>
        <begin position="562"/>
        <end position="581"/>
    </location>
</feature>
<evidence type="ECO:0000256" key="6">
    <source>
        <dbReference type="SAM" id="MobiDB-lite"/>
    </source>
</evidence>
<accession>A0A2T9Z9C4</accession>
<feature type="region of interest" description="Disordered" evidence="6">
    <location>
        <begin position="524"/>
        <end position="549"/>
    </location>
</feature>
<dbReference type="EMBL" id="MBFS01001288">
    <property type="protein sequence ID" value="PVV01198.1"/>
    <property type="molecule type" value="Genomic_DNA"/>
</dbReference>